<dbReference type="NCBIfam" id="NF003652">
    <property type="entry name" value="PRK05286.2-5"/>
    <property type="match status" value="1"/>
</dbReference>
<gene>
    <name evidence="14" type="ORF">FisN_18Hh244</name>
</gene>
<protein>
    <recommendedName>
        <fullName evidence="5 11">Dihydroorotate dehydrogenase (quinone), mitochondrial</fullName>
        <shortName evidence="11">DHOdehase</shortName>
        <ecNumber evidence="4 11">1.3.5.2</ecNumber>
    </recommendedName>
</protein>
<comment type="cofactor">
    <cofactor evidence="11">
        <name>FMN</name>
        <dbReference type="ChEBI" id="CHEBI:58210"/>
    </cofactor>
    <text evidence="11">Binds 1 FMN per subunit.</text>
</comment>
<feature type="signal peptide" evidence="12">
    <location>
        <begin position="1"/>
        <end position="16"/>
    </location>
</feature>
<evidence type="ECO:0000256" key="10">
    <source>
        <dbReference type="ARBA" id="ARBA00048639"/>
    </source>
</evidence>
<organism evidence="14 15">
    <name type="scientific">Fistulifera solaris</name>
    <name type="common">Oleaginous diatom</name>
    <dbReference type="NCBI Taxonomy" id="1519565"/>
    <lineage>
        <taxon>Eukaryota</taxon>
        <taxon>Sar</taxon>
        <taxon>Stramenopiles</taxon>
        <taxon>Ochrophyta</taxon>
        <taxon>Bacillariophyta</taxon>
        <taxon>Bacillariophyceae</taxon>
        <taxon>Bacillariophycidae</taxon>
        <taxon>Naviculales</taxon>
        <taxon>Naviculaceae</taxon>
        <taxon>Fistulifera</taxon>
    </lineage>
</organism>
<dbReference type="HAMAP" id="MF_00225">
    <property type="entry name" value="DHO_dh_type2"/>
    <property type="match status" value="1"/>
</dbReference>
<dbReference type="PANTHER" id="PTHR48109">
    <property type="entry name" value="DIHYDROOROTATE DEHYDROGENASE (QUINONE), MITOCHONDRIAL-RELATED"/>
    <property type="match status" value="1"/>
</dbReference>
<comment type="pathway">
    <text evidence="2 11">Pyrimidine metabolism; UMP biosynthesis via de novo pathway; orotate from (S)-dihydroorotate (quinone route): step 1/1.</text>
</comment>
<dbReference type="GO" id="GO:0006207">
    <property type="term" value="P:'de novo' pyrimidine nucleobase biosynthetic process"/>
    <property type="evidence" value="ECO:0007669"/>
    <property type="project" value="InterPro"/>
</dbReference>
<dbReference type="Proteomes" id="UP000198406">
    <property type="component" value="Unassembled WGS sequence"/>
</dbReference>
<evidence type="ECO:0000256" key="7">
    <source>
        <dbReference type="ARBA" id="ARBA00022643"/>
    </source>
</evidence>
<dbReference type="EMBL" id="BDSP01000239">
    <property type="protein sequence ID" value="GAX26128.1"/>
    <property type="molecule type" value="Genomic_DNA"/>
</dbReference>
<evidence type="ECO:0000256" key="2">
    <source>
        <dbReference type="ARBA" id="ARBA00005161"/>
    </source>
</evidence>
<dbReference type="InterPro" id="IPR005719">
    <property type="entry name" value="Dihydroorotate_DH_2"/>
</dbReference>
<evidence type="ECO:0000313" key="15">
    <source>
        <dbReference type="Proteomes" id="UP000198406"/>
    </source>
</evidence>
<evidence type="ECO:0000259" key="13">
    <source>
        <dbReference type="Pfam" id="PF01180"/>
    </source>
</evidence>
<dbReference type="FunCoup" id="A0A1Z5KJJ8">
    <property type="interactions" value="487"/>
</dbReference>
<evidence type="ECO:0000256" key="3">
    <source>
        <dbReference type="ARBA" id="ARBA00005359"/>
    </source>
</evidence>
<keyword evidence="11" id="KW-0999">Mitochondrion inner membrane</keyword>
<keyword evidence="7 11" id="KW-0288">FMN</keyword>
<evidence type="ECO:0000256" key="8">
    <source>
        <dbReference type="ARBA" id="ARBA00023002"/>
    </source>
</evidence>
<comment type="similarity">
    <text evidence="3 11">Belongs to the dihydroorotate dehydrogenase family. Type 2 subfamily.</text>
</comment>
<dbReference type="UniPathway" id="UPA00070">
    <property type="reaction ID" value="UER00946"/>
</dbReference>
<dbReference type="InterPro" id="IPR001295">
    <property type="entry name" value="Dihydroorotate_DH_CS"/>
</dbReference>
<evidence type="ECO:0000256" key="9">
    <source>
        <dbReference type="ARBA" id="ARBA00023136"/>
    </source>
</evidence>
<dbReference type="InterPro" id="IPR050074">
    <property type="entry name" value="DHO_dehydrogenase"/>
</dbReference>
<keyword evidence="9" id="KW-0472">Membrane</keyword>
<comment type="caution">
    <text evidence="14">The sequence shown here is derived from an EMBL/GenBank/DDBJ whole genome shotgun (WGS) entry which is preliminary data.</text>
</comment>
<keyword evidence="15" id="KW-1185">Reference proteome</keyword>
<evidence type="ECO:0000256" key="5">
    <source>
        <dbReference type="ARBA" id="ARBA00017599"/>
    </source>
</evidence>
<dbReference type="NCBIfam" id="TIGR01036">
    <property type="entry name" value="pyrD_sub2"/>
    <property type="match status" value="1"/>
</dbReference>
<dbReference type="PROSITE" id="PS00911">
    <property type="entry name" value="DHODEHASE_1"/>
    <property type="match status" value="1"/>
</dbReference>
<dbReference type="Gene3D" id="3.20.20.70">
    <property type="entry name" value="Aldolase class I"/>
    <property type="match status" value="1"/>
</dbReference>
<evidence type="ECO:0000256" key="1">
    <source>
        <dbReference type="ARBA" id="ARBA00004370"/>
    </source>
</evidence>
<dbReference type="SUPFAM" id="SSF51395">
    <property type="entry name" value="FMN-linked oxidoreductases"/>
    <property type="match status" value="1"/>
</dbReference>
<dbReference type="GO" id="GO:0106430">
    <property type="term" value="F:dihydroorotate dehydrogenase (quinone) activity"/>
    <property type="evidence" value="ECO:0007669"/>
    <property type="project" value="UniProtKB-EC"/>
</dbReference>
<reference evidence="14 15" key="1">
    <citation type="journal article" date="2015" name="Plant Cell">
        <title>Oil accumulation by the oleaginous diatom Fistulifera solaris as revealed by the genome and transcriptome.</title>
        <authorList>
            <person name="Tanaka T."/>
            <person name="Maeda Y."/>
            <person name="Veluchamy A."/>
            <person name="Tanaka M."/>
            <person name="Abida H."/>
            <person name="Marechal E."/>
            <person name="Bowler C."/>
            <person name="Muto M."/>
            <person name="Sunaga Y."/>
            <person name="Tanaka M."/>
            <person name="Yoshino T."/>
            <person name="Taniguchi T."/>
            <person name="Fukuda Y."/>
            <person name="Nemoto M."/>
            <person name="Matsumoto M."/>
            <person name="Wong P.S."/>
            <person name="Aburatani S."/>
            <person name="Fujibuchi W."/>
        </authorList>
    </citation>
    <scope>NUCLEOTIDE SEQUENCE [LARGE SCALE GENOMIC DNA]</scope>
    <source>
        <strain evidence="14 15">JPCC DA0580</strain>
    </source>
</reference>
<sequence length="428" mass="47122">MIRTAFWRTVIPAGVAVGVLEVTTHLPSQGRAAPIYHTVADEWITPLMRRFLDPETAHEVALEFARRGWSPKHRPSALEQQLRVSSQLFGLTFNNPIGLAAGFDKHGTVVQPMLDLGFGFVEIGTVTPQAQPGNPKPRMFRLTEDRALINRYGFNSVGAEQVAENLAQSIQPGTKGIVGVNVGKNKTTEHAVDDYVQGIRILGPLADYLVINISSPNTPGLRDLQHKDALQPLLEACLAARDALARRVPLLVKLAPDLSDDEITQVAQLCLQLQVDGLIVSNTTNVRPDDLLSYHRGELGGLSGAPLKDKSTHCIRQVYAATNGELPIIGVGGIESGKDVYEKLSAGASLVQVYSPLVYHGPGLVSRLRHELAEHMLQNGYRDISQVIGLDHEELQWKRRYERLKERQKMTCGDEENDAVLVNEQQQQ</sequence>
<dbReference type="InParanoid" id="A0A1Z5KJJ8"/>
<dbReference type="InterPro" id="IPR005720">
    <property type="entry name" value="Dihydroorotate_DH_cat"/>
</dbReference>
<dbReference type="GO" id="GO:0044205">
    <property type="term" value="P:'de novo' UMP biosynthetic process"/>
    <property type="evidence" value="ECO:0007669"/>
    <property type="project" value="UniProtKB-UniPathway"/>
</dbReference>
<keyword evidence="12" id="KW-0732">Signal</keyword>
<dbReference type="EC" id="1.3.5.2" evidence="4 11"/>
<dbReference type="Pfam" id="PF01180">
    <property type="entry name" value="DHO_dh"/>
    <property type="match status" value="1"/>
</dbReference>
<evidence type="ECO:0000313" key="14">
    <source>
        <dbReference type="EMBL" id="GAX26128.1"/>
    </source>
</evidence>
<keyword evidence="8 11" id="KW-0560">Oxidoreductase</keyword>
<dbReference type="GO" id="GO:0005743">
    <property type="term" value="C:mitochondrial inner membrane"/>
    <property type="evidence" value="ECO:0007669"/>
    <property type="project" value="UniProtKB-SubCell"/>
</dbReference>
<keyword evidence="11" id="KW-0496">Mitochondrion</keyword>
<dbReference type="NCBIfam" id="NF003645">
    <property type="entry name" value="PRK05286.1-2"/>
    <property type="match status" value="1"/>
</dbReference>
<proteinExistence type="inferred from homology"/>
<feature type="chain" id="PRO_5013165264" description="Dihydroorotate dehydrogenase (quinone), mitochondrial" evidence="12">
    <location>
        <begin position="17"/>
        <end position="428"/>
    </location>
</feature>
<comment type="subcellular location">
    <subcellularLocation>
        <location evidence="1">Membrane</location>
    </subcellularLocation>
    <subcellularLocation>
        <location evidence="11">Mitochondrion inner membrane</location>
        <topology evidence="11">Single-pass membrane protein</topology>
    </subcellularLocation>
</comment>
<dbReference type="AlphaFoldDB" id="A0A1Z5KJJ8"/>
<feature type="domain" description="Dihydroorotate dehydrogenase catalytic" evidence="13">
    <location>
        <begin position="85"/>
        <end position="376"/>
    </location>
</feature>
<dbReference type="OrthoDB" id="14784at2759"/>
<evidence type="ECO:0000256" key="4">
    <source>
        <dbReference type="ARBA" id="ARBA00012791"/>
    </source>
</evidence>
<dbReference type="InterPro" id="IPR013785">
    <property type="entry name" value="Aldolase_TIM"/>
</dbReference>
<name>A0A1Z5KJJ8_FISSO</name>
<accession>A0A1Z5KJJ8</accession>
<comment type="catalytic activity">
    <reaction evidence="10 11">
        <text>(S)-dihydroorotate + a quinone = orotate + a quinol</text>
        <dbReference type="Rhea" id="RHEA:30187"/>
        <dbReference type="ChEBI" id="CHEBI:24646"/>
        <dbReference type="ChEBI" id="CHEBI:30839"/>
        <dbReference type="ChEBI" id="CHEBI:30864"/>
        <dbReference type="ChEBI" id="CHEBI:132124"/>
        <dbReference type="EC" id="1.3.5.2"/>
    </reaction>
</comment>
<dbReference type="PANTHER" id="PTHR48109:SF4">
    <property type="entry name" value="DIHYDROOROTATE DEHYDROGENASE (QUINONE), MITOCHONDRIAL"/>
    <property type="match status" value="1"/>
</dbReference>
<dbReference type="CDD" id="cd04738">
    <property type="entry name" value="DHOD_2_like"/>
    <property type="match status" value="1"/>
</dbReference>
<dbReference type="PROSITE" id="PS00912">
    <property type="entry name" value="DHODEHASE_2"/>
    <property type="match status" value="1"/>
</dbReference>
<evidence type="ECO:0000256" key="6">
    <source>
        <dbReference type="ARBA" id="ARBA00022630"/>
    </source>
</evidence>
<evidence type="ECO:0000256" key="11">
    <source>
        <dbReference type="RuleBase" id="RU361255"/>
    </source>
</evidence>
<evidence type="ECO:0000256" key="12">
    <source>
        <dbReference type="SAM" id="SignalP"/>
    </source>
</evidence>
<keyword evidence="6 11" id="KW-0285">Flavoprotein</keyword>